<feature type="region of interest" description="Disordered" evidence="5">
    <location>
        <begin position="533"/>
        <end position="659"/>
    </location>
</feature>
<keyword evidence="2" id="KW-0677">Repeat</keyword>
<evidence type="ECO:0000256" key="2">
    <source>
        <dbReference type="ARBA" id="ARBA00022737"/>
    </source>
</evidence>
<sequence length="841" mass="82818">MVVIVLVLLASTVAVGAAALIPGQSDDGSAAGAAQDSSDAYPSTLNLSAANATLRGGAANDTAGWSVASAGDVNGDGVDDLIVGAPRTGSAGPNTGAAYVVYGPANESSFDRSQNESSLNRSQADVVLRGADSNDLAGWSVSTAGDVNGDGYADVVVGAPYNDSTAVNAGAAYVVYGNESMRATVNLTDADAVLTGAGANDLAGYDVSSLRRTNVSGGVDGTDANATNATAAVLVGAPGTDGADGNDTGAAYVVDGESVADGGEVTLSNATATFVGERAGSNAGWSVAAAGDVNNDSVAEVVVGAPLYNASAENESERRAFAGAAYVVNGSSEGTVSLADANVTFVGKSEGDRAGYAVSTAGDVNDDGVWDVVVGAPYDDPLNRTDAGAAYVIYGDEDLDGESSLADADVGLTGAEAGDRAGWSVAGTGPRGVTCDGVADVLIGAPLNDSTDSNAGAAYLVAGNDSLSDEANLSTAATTFVGASAGDYAGYAVDTGDFDGDGFGDVVVGAPLNDSLNRTDAGAAYVSVSGCDAVEPVDTPTETPSPTETPTPTATATVTETPTPTATATATATPTVTATATPTPTATATATATPTATATATETPTPTATATATATATPTETPTPTVVPTDVPPETETPDDTETPTPTATETPTPTQTPEPAEETIDFVAFCFDSDQTERRVIIFSDIAENDAGEPVAAEYDEGGSGPAPVSVVHQAGGALYEVSGSPGAIEAGEGSEVTGARSASEPCAAGQTDLRFTAGELSDGAAKAFPDNADVETPTPTETPTATPDDDGDGGAGNAAAGDASALETMSQSPLFPVPVFAMMGLSMVVLARNKLRTEE</sequence>
<keyword evidence="4" id="KW-0325">Glycoprotein</keyword>
<dbReference type="SUPFAM" id="SSF69318">
    <property type="entry name" value="Integrin alpha N-terminal domain"/>
    <property type="match status" value="3"/>
</dbReference>
<dbReference type="InterPro" id="IPR000413">
    <property type="entry name" value="Integrin_alpha"/>
</dbReference>
<dbReference type="Pfam" id="PF01839">
    <property type="entry name" value="FG-GAP"/>
    <property type="match status" value="5"/>
</dbReference>
<feature type="region of interest" description="Disordered" evidence="5">
    <location>
        <begin position="766"/>
        <end position="810"/>
    </location>
</feature>
<dbReference type="Gene3D" id="2.130.10.130">
    <property type="entry name" value="Integrin alpha, N-terminal"/>
    <property type="match status" value="4"/>
</dbReference>
<dbReference type="GO" id="GO:0016787">
    <property type="term" value="F:hydrolase activity"/>
    <property type="evidence" value="ECO:0007669"/>
    <property type="project" value="UniProtKB-KW"/>
</dbReference>
<evidence type="ECO:0000256" key="5">
    <source>
        <dbReference type="SAM" id="MobiDB-lite"/>
    </source>
</evidence>
<dbReference type="Proteomes" id="UP000011626">
    <property type="component" value="Unassembled WGS sequence"/>
</dbReference>
<keyword evidence="7" id="KW-1185">Reference proteome</keyword>
<dbReference type="OrthoDB" id="242156at2157"/>
<gene>
    <name evidence="6" type="ORF">C475_16656</name>
</gene>
<dbReference type="SMART" id="SM00191">
    <property type="entry name" value="Int_alpha"/>
    <property type="match status" value="7"/>
</dbReference>
<dbReference type="AlphaFoldDB" id="M0CHP0"/>
<dbReference type="PRINTS" id="PR01185">
    <property type="entry name" value="INTEGRINA"/>
</dbReference>
<evidence type="ECO:0000256" key="3">
    <source>
        <dbReference type="ARBA" id="ARBA00022801"/>
    </source>
</evidence>
<dbReference type="InterPro" id="IPR013519">
    <property type="entry name" value="Int_alpha_beta-p"/>
</dbReference>
<evidence type="ECO:0000313" key="7">
    <source>
        <dbReference type="Proteomes" id="UP000011626"/>
    </source>
</evidence>
<dbReference type="PROSITE" id="PS51470">
    <property type="entry name" value="FG_GAP"/>
    <property type="match status" value="6"/>
</dbReference>
<dbReference type="GO" id="GO:0007155">
    <property type="term" value="P:cell adhesion"/>
    <property type="evidence" value="ECO:0007669"/>
    <property type="project" value="InterPro"/>
</dbReference>
<feature type="compositionally biased region" description="Low complexity" evidence="5">
    <location>
        <begin position="533"/>
        <end position="634"/>
    </location>
</feature>
<reference evidence="6 7" key="1">
    <citation type="journal article" date="2014" name="PLoS Genet.">
        <title>Phylogenetically driven sequencing of extremely halophilic archaea reveals strategies for static and dynamic osmo-response.</title>
        <authorList>
            <person name="Becker E.A."/>
            <person name="Seitzer P.M."/>
            <person name="Tritt A."/>
            <person name="Larsen D."/>
            <person name="Krusor M."/>
            <person name="Yao A.I."/>
            <person name="Wu D."/>
            <person name="Madern D."/>
            <person name="Eisen J.A."/>
            <person name="Darling A.E."/>
            <person name="Facciotti M.T."/>
        </authorList>
    </citation>
    <scope>NUCLEOTIDE SEQUENCE [LARGE SCALE GENOMIC DNA]</scope>
    <source>
        <strain evidence="6 7">2-9-1</strain>
    </source>
</reference>
<dbReference type="PANTHER" id="PTHR23221">
    <property type="entry name" value="GLYCOSYLPHOSPHATIDYLINOSITOL PHOSPHOLIPASE D"/>
    <property type="match status" value="1"/>
</dbReference>
<organism evidence="6 7">
    <name type="scientific">Halosimplex carlsbadense 2-9-1</name>
    <dbReference type="NCBI Taxonomy" id="797114"/>
    <lineage>
        <taxon>Archaea</taxon>
        <taxon>Methanobacteriati</taxon>
        <taxon>Methanobacteriota</taxon>
        <taxon>Stenosarchaea group</taxon>
        <taxon>Halobacteria</taxon>
        <taxon>Halobacteriales</taxon>
        <taxon>Haloarculaceae</taxon>
        <taxon>Halosimplex</taxon>
    </lineage>
</organism>
<dbReference type="EMBL" id="AOIU01000035">
    <property type="protein sequence ID" value="ELZ22751.1"/>
    <property type="molecule type" value="Genomic_DNA"/>
</dbReference>
<dbReference type="PANTHER" id="PTHR23221:SF7">
    <property type="entry name" value="PHOSPHATIDYLINOSITOL-GLYCAN-SPECIFIC PHOSPHOLIPASE D"/>
    <property type="match status" value="1"/>
</dbReference>
<dbReference type="eggNOG" id="arCOG03439">
    <property type="taxonomic scope" value="Archaea"/>
</dbReference>
<dbReference type="RefSeq" id="WP_006884998.1">
    <property type="nucleotide sequence ID" value="NZ_AOIU01000035.1"/>
</dbReference>
<dbReference type="PATRIC" id="fig|797114.5.peg.3390"/>
<evidence type="ECO:0000256" key="4">
    <source>
        <dbReference type="ARBA" id="ARBA00023180"/>
    </source>
</evidence>
<dbReference type="eggNOG" id="arCOG02562">
    <property type="taxonomic scope" value="Archaea"/>
</dbReference>
<dbReference type="InterPro" id="IPR013517">
    <property type="entry name" value="FG-GAP"/>
</dbReference>
<dbReference type="GO" id="GO:0008305">
    <property type="term" value="C:integrin complex"/>
    <property type="evidence" value="ECO:0007669"/>
    <property type="project" value="InterPro"/>
</dbReference>
<proteinExistence type="predicted"/>
<comment type="caution">
    <text evidence="6">The sequence shown here is derived from an EMBL/GenBank/DDBJ whole genome shotgun (WGS) entry which is preliminary data.</text>
</comment>
<keyword evidence="1" id="KW-0732">Signal</keyword>
<dbReference type="InterPro" id="IPR028994">
    <property type="entry name" value="Integrin_alpha_N"/>
</dbReference>
<feature type="compositionally biased region" description="Low complexity" evidence="5">
    <location>
        <begin position="778"/>
        <end position="788"/>
    </location>
</feature>
<protein>
    <submittedName>
        <fullName evidence="6">FG-GAP repeat-containing protein</fullName>
    </submittedName>
</protein>
<dbReference type="STRING" id="797114.C475_16656"/>
<evidence type="ECO:0000256" key="1">
    <source>
        <dbReference type="ARBA" id="ARBA00022729"/>
    </source>
</evidence>
<accession>M0CHP0</accession>
<name>M0CHP0_9EURY</name>
<evidence type="ECO:0000313" key="6">
    <source>
        <dbReference type="EMBL" id="ELZ22751.1"/>
    </source>
</evidence>
<keyword evidence="3" id="KW-0378">Hydrolase</keyword>
<feature type="compositionally biased region" description="Low complexity" evidence="5">
    <location>
        <begin position="643"/>
        <end position="659"/>
    </location>
</feature>